<proteinExistence type="predicted"/>
<dbReference type="AlphaFoldDB" id="C3NAU6"/>
<dbReference type="PROSITE" id="PS51194">
    <property type="entry name" value="HELICASE_CTER"/>
    <property type="match status" value="1"/>
</dbReference>
<feature type="coiled-coil region" evidence="3">
    <location>
        <begin position="836"/>
        <end position="889"/>
    </location>
</feature>
<dbReference type="SMART" id="SM00487">
    <property type="entry name" value="DEXDc"/>
    <property type="match status" value="1"/>
</dbReference>
<evidence type="ECO:0000256" key="1">
    <source>
        <dbReference type="ARBA" id="ARBA00022741"/>
    </source>
</evidence>
<dbReference type="GeneID" id="7807340"/>
<dbReference type="Pfam" id="PF00271">
    <property type="entry name" value="Helicase_C"/>
    <property type="match status" value="1"/>
</dbReference>
<dbReference type="EMBL" id="CP001403">
    <property type="protein sequence ID" value="ACP44856.1"/>
    <property type="molecule type" value="Genomic_DNA"/>
</dbReference>
<dbReference type="SMART" id="SM00490">
    <property type="entry name" value="HELICc"/>
    <property type="match status" value="1"/>
</dbReference>
<evidence type="ECO:0000313" key="6">
    <source>
        <dbReference type="EMBL" id="ACP44856.1"/>
    </source>
</evidence>
<name>C3NAU6_SACI7</name>
<dbReference type="GO" id="GO:0003676">
    <property type="term" value="F:nucleic acid binding"/>
    <property type="evidence" value="ECO:0007669"/>
    <property type="project" value="InterPro"/>
</dbReference>
<keyword evidence="1" id="KW-0547">Nucleotide-binding</keyword>
<dbReference type="GO" id="GO:0043138">
    <property type="term" value="F:3'-5' DNA helicase activity"/>
    <property type="evidence" value="ECO:0007669"/>
    <property type="project" value="TreeGrafter"/>
</dbReference>
<dbReference type="Pfam" id="PF00270">
    <property type="entry name" value="DEAD"/>
    <property type="match status" value="2"/>
</dbReference>
<evidence type="ECO:0000313" key="7">
    <source>
        <dbReference type="Proteomes" id="UP000002308"/>
    </source>
</evidence>
<reference evidence="6 7" key="1">
    <citation type="journal article" date="2009" name="Proc. Natl. Acad. Sci. U.S.A.">
        <title>Biogeography of the Sulfolobus islandicus pan-genome.</title>
        <authorList>
            <person name="Reno M.L."/>
            <person name="Held N.L."/>
            <person name="Fields C.J."/>
            <person name="Burke P.V."/>
            <person name="Whitaker R.J."/>
        </authorList>
    </citation>
    <scope>NUCLEOTIDE SEQUENCE [LARGE SCALE GENOMIC DNA]</scope>
    <source>
        <strain evidence="7">Y.G.57.14 / Yellowstone #1</strain>
    </source>
</reference>
<evidence type="ECO:0000256" key="3">
    <source>
        <dbReference type="SAM" id="Coils"/>
    </source>
</evidence>
<dbReference type="InterPro" id="IPR027417">
    <property type="entry name" value="P-loop_NTPase"/>
</dbReference>
<protein>
    <submittedName>
        <fullName evidence="6">Helicase domain protein</fullName>
    </submittedName>
</protein>
<dbReference type="InterPro" id="IPR014001">
    <property type="entry name" value="Helicase_ATP-bd"/>
</dbReference>
<dbReference type="Proteomes" id="UP000002308">
    <property type="component" value="Chromosome"/>
</dbReference>
<dbReference type="InterPro" id="IPR001650">
    <property type="entry name" value="Helicase_C-like"/>
</dbReference>
<evidence type="ECO:0000259" key="4">
    <source>
        <dbReference type="PROSITE" id="PS51192"/>
    </source>
</evidence>
<keyword evidence="6" id="KW-0378">Hydrolase</keyword>
<keyword evidence="6" id="KW-0347">Helicase</keyword>
<sequence length="955" mass="110747">MPHLTSEDEINIYQDLVRKEVEKFRNSQKKDFAAALLTNSDIDKIIKKYNHGGEIFNELLRKRMVIKYCDKYRTAHMDLLAKAAFIRQYINSEPYALEYDIMLVEEPFPDFGSSRINDLLQIIDTKLKRDNLPENIIKITKNIIERVLNEYNINGLSSFQRYIIDKILNTDYKYIPLVAPTATGKTLTFVIPALIYLLESIFRGEEPINLMFIYPRKALAKDQIEKFLGYLAIINDELKKYGKKITIALEDGDTPNIIEENETYRGLKCPRYKGDRCKGDLIYTRNGIKCNKCGYTYDFIIPTKEEIKSSPPNILITNLWTLYRRLLNMKTVNNFKNVKYVVLDEVHAYDGILYYHLKFILRLLFSLKKLTNAVDIEKIVFSSATIPCYREFISKLVCCGNENCIPNDILTYTDFYTKNSSNITKKRLILYEFLLPNIGIGVETLTEDVTEAVLAWLKEYKFKGILFADSIAGITNFYKYFENTILGQRNAREIIDHICYSDLSDLCNHNEYYWPYLSNYRNVCSNNVNQKNLADELKRGIDQHYSVLSLQERLKIEENFKNDPSKLLLFSTSTLELGIDIGDIAVIVQHKLPLSRESFLQRVGRGGRSENTYRIATGIVILQSTPFASLYMFSSDLRNLLFNAGYSSLLNSIDSINAQIILQYIFSYFLLKRAINKFKTCVDDKSNREECETIIKELVEDIDRNLDEYSSELQNALCINLDSIKNDIRNLIDMLKIIINSDIEGEDNNCTSIAEGLKEDINNALSEIYEVINELNESKIEKIIGNKKYILSIVYRIHNKIEQLNDVIYNSSTSINQIKEIIKSIELNAEEINSYIGSLEENKSKLKSTNNLLERMRIKKDLNNLEKIINRLRKAYESIKDLVRDLNDIIADNSVKKCLTTFRYFNKTSPNINEYKDIFNIIREKFANDIFIDLLITPPSPSIELKSIEEVDDNE</sequence>
<dbReference type="SUPFAM" id="SSF52540">
    <property type="entry name" value="P-loop containing nucleoside triphosphate hydrolases"/>
    <property type="match status" value="1"/>
</dbReference>
<gene>
    <name evidence="6" type="ordered locus">YG5714_0561</name>
</gene>
<evidence type="ECO:0000259" key="5">
    <source>
        <dbReference type="PROSITE" id="PS51194"/>
    </source>
</evidence>
<keyword evidence="3" id="KW-0175">Coiled coil</keyword>
<dbReference type="GO" id="GO:0005524">
    <property type="term" value="F:ATP binding"/>
    <property type="evidence" value="ECO:0007669"/>
    <property type="project" value="UniProtKB-KW"/>
</dbReference>
<dbReference type="PANTHER" id="PTHR47957:SF3">
    <property type="entry name" value="ATP-DEPENDENT HELICASE HRQ1"/>
    <property type="match status" value="1"/>
</dbReference>
<dbReference type="HOGENOM" id="CLU_308745_0_0_2"/>
<dbReference type="InterPro" id="IPR011545">
    <property type="entry name" value="DEAD/DEAH_box_helicase_dom"/>
</dbReference>
<dbReference type="KEGG" id="siy:YG5714_0561"/>
<feature type="domain" description="Helicase ATP-binding" evidence="4">
    <location>
        <begin position="166"/>
        <end position="387"/>
    </location>
</feature>
<feature type="domain" description="Helicase C-terminal" evidence="5">
    <location>
        <begin position="502"/>
        <end position="664"/>
    </location>
</feature>
<dbReference type="PANTHER" id="PTHR47957">
    <property type="entry name" value="ATP-DEPENDENT HELICASE HRQ1"/>
    <property type="match status" value="1"/>
</dbReference>
<dbReference type="PROSITE" id="PS51192">
    <property type="entry name" value="HELICASE_ATP_BIND_1"/>
    <property type="match status" value="1"/>
</dbReference>
<evidence type="ECO:0000256" key="2">
    <source>
        <dbReference type="ARBA" id="ARBA00022840"/>
    </source>
</evidence>
<dbReference type="GO" id="GO:0006289">
    <property type="term" value="P:nucleotide-excision repair"/>
    <property type="evidence" value="ECO:0007669"/>
    <property type="project" value="TreeGrafter"/>
</dbReference>
<dbReference type="Gene3D" id="3.40.50.300">
    <property type="entry name" value="P-loop containing nucleotide triphosphate hydrolases"/>
    <property type="match status" value="2"/>
</dbReference>
<accession>C3NAU6</accession>
<dbReference type="RefSeq" id="WP_012715692.1">
    <property type="nucleotide sequence ID" value="NC_012622.1"/>
</dbReference>
<organism evidence="6 7">
    <name type="scientific">Saccharolobus islandicus (strain Y.G.57.14 / Yellowstone #1)</name>
    <name type="common">Sulfolobus islandicus</name>
    <dbReference type="NCBI Taxonomy" id="439386"/>
    <lineage>
        <taxon>Archaea</taxon>
        <taxon>Thermoproteota</taxon>
        <taxon>Thermoprotei</taxon>
        <taxon>Sulfolobales</taxon>
        <taxon>Sulfolobaceae</taxon>
        <taxon>Saccharolobus</taxon>
    </lineage>
</organism>
<keyword evidence="2" id="KW-0067">ATP-binding</keyword>
<dbReference type="GO" id="GO:0036297">
    <property type="term" value="P:interstrand cross-link repair"/>
    <property type="evidence" value="ECO:0007669"/>
    <property type="project" value="TreeGrafter"/>
</dbReference>